<organism evidence="1">
    <name type="scientific">Anguilla anguilla</name>
    <name type="common">European freshwater eel</name>
    <name type="synonym">Muraena anguilla</name>
    <dbReference type="NCBI Taxonomy" id="7936"/>
    <lineage>
        <taxon>Eukaryota</taxon>
        <taxon>Metazoa</taxon>
        <taxon>Chordata</taxon>
        <taxon>Craniata</taxon>
        <taxon>Vertebrata</taxon>
        <taxon>Euteleostomi</taxon>
        <taxon>Actinopterygii</taxon>
        <taxon>Neopterygii</taxon>
        <taxon>Teleostei</taxon>
        <taxon>Anguilliformes</taxon>
        <taxon>Anguillidae</taxon>
        <taxon>Anguilla</taxon>
    </lineage>
</organism>
<proteinExistence type="predicted"/>
<dbReference type="EMBL" id="GBXM01056863">
    <property type="protein sequence ID" value="JAH51714.1"/>
    <property type="molecule type" value="Transcribed_RNA"/>
</dbReference>
<name>A0A0E9TY17_ANGAN</name>
<evidence type="ECO:0000313" key="1">
    <source>
        <dbReference type="EMBL" id="JAH57643.1"/>
    </source>
</evidence>
<protein>
    <submittedName>
        <fullName evidence="1">Uncharacterized protein</fullName>
    </submittedName>
</protein>
<dbReference type="EMBL" id="GBXM01050934">
    <property type="protein sequence ID" value="JAH57643.1"/>
    <property type="molecule type" value="Transcribed_RNA"/>
</dbReference>
<dbReference type="AlphaFoldDB" id="A0A0E9TY17"/>
<sequence length="17" mass="1984">MIVQIKSLPSTRVRWGL</sequence>
<reference evidence="1" key="1">
    <citation type="submission" date="2014-11" db="EMBL/GenBank/DDBJ databases">
        <authorList>
            <person name="Amaro Gonzalez C."/>
        </authorList>
    </citation>
    <scope>NUCLEOTIDE SEQUENCE</scope>
</reference>
<accession>A0A0E9TY17</accession>
<reference evidence="1" key="2">
    <citation type="journal article" date="2015" name="Fish Shellfish Immunol.">
        <title>Early steps in the European eel (Anguilla anguilla)-Vibrio vulnificus interaction in the gills: Role of the RtxA13 toxin.</title>
        <authorList>
            <person name="Callol A."/>
            <person name="Pajuelo D."/>
            <person name="Ebbesson L."/>
            <person name="Teles M."/>
            <person name="MacKenzie S."/>
            <person name="Amaro C."/>
        </authorList>
    </citation>
    <scope>NUCLEOTIDE SEQUENCE</scope>
</reference>